<dbReference type="OrthoDB" id="6107611at2"/>
<sequence length="71" mass="8153">MSIIALFNLAKEYFVRRQYEATFKHLDNHSLRDIGFHREDGRIRPLSGNADDQVDTLETVKAPPSRLPLDG</sequence>
<dbReference type="PATRIC" id="fig|717774.3.peg.1936"/>
<keyword evidence="3" id="KW-1185">Reference proteome</keyword>
<accession>F2K256</accession>
<dbReference type="AlphaFoldDB" id="F2K256"/>
<evidence type="ECO:0008006" key="4">
    <source>
        <dbReference type="Google" id="ProtNLM"/>
    </source>
</evidence>
<evidence type="ECO:0000256" key="1">
    <source>
        <dbReference type="SAM" id="MobiDB-lite"/>
    </source>
</evidence>
<protein>
    <recommendedName>
        <fullName evidence="4">DUF1127 domain-containing protein</fullName>
    </recommendedName>
</protein>
<reference evidence="2 3" key="1">
    <citation type="journal article" date="2012" name="Stand. Genomic Sci.">
        <title>Complete genome sequence of the melanogenic marine bacterium Marinomonas mediterranea type strain (MMB-1(T)).</title>
        <authorList>
            <person name="Lucas-Elio P."/>
            <person name="Goodwin L."/>
            <person name="Woyke T."/>
            <person name="Pitluck S."/>
            <person name="Nolan M."/>
            <person name="Kyrpides N.C."/>
            <person name="Detter J.C."/>
            <person name="Copeland A."/>
            <person name="Teshima H."/>
            <person name="Bruce D."/>
            <person name="Detter C."/>
            <person name="Tapia R."/>
            <person name="Han S."/>
            <person name="Land M.L."/>
            <person name="Ivanova N."/>
            <person name="Mikhailova N."/>
            <person name="Johnston A.W."/>
            <person name="Sanchez-Amat A."/>
        </authorList>
    </citation>
    <scope>NUCLEOTIDE SEQUENCE [LARGE SCALE GENOMIC DNA]</scope>
    <source>
        <strain evidence="3">ATCC 700492 / JCM 21426 / NBRC 103028 / MMB-1</strain>
    </source>
</reference>
<dbReference type="Proteomes" id="UP000001062">
    <property type="component" value="Chromosome"/>
</dbReference>
<dbReference type="RefSeq" id="WP_013661039.1">
    <property type="nucleotide sequence ID" value="NC_015276.1"/>
</dbReference>
<feature type="region of interest" description="Disordered" evidence="1">
    <location>
        <begin position="42"/>
        <end position="71"/>
    </location>
</feature>
<organism evidence="2 3">
    <name type="scientific">Marinomonas mediterranea (strain ATCC 700492 / JCM 21426 / NBRC 103028 / MMB-1)</name>
    <dbReference type="NCBI Taxonomy" id="717774"/>
    <lineage>
        <taxon>Bacteria</taxon>
        <taxon>Pseudomonadati</taxon>
        <taxon>Pseudomonadota</taxon>
        <taxon>Gammaproteobacteria</taxon>
        <taxon>Oceanospirillales</taxon>
        <taxon>Oceanospirillaceae</taxon>
        <taxon>Marinomonas</taxon>
    </lineage>
</organism>
<dbReference type="KEGG" id="mme:Marme_1880"/>
<dbReference type="HOGENOM" id="CLU_2735282_0_0_6"/>
<evidence type="ECO:0000313" key="3">
    <source>
        <dbReference type="Proteomes" id="UP000001062"/>
    </source>
</evidence>
<proteinExistence type="predicted"/>
<evidence type="ECO:0000313" key="2">
    <source>
        <dbReference type="EMBL" id="ADZ91134.1"/>
    </source>
</evidence>
<gene>
    <name evidence="2" type="ordered locus">Marme_1880</name>
</gene>
<name>F2K256_MARM1</name>
<dbReference type="EMBL" id="CP002583">
    <property type="protein sequence ID" value="ADZ91134.1"/>
    <property type="molecule type" value="Genomic_DNA"/>
</dbReference>